<dbReference type="EMBL" id="JBIUZV010000017">
    <property type="protein sequence ID" value="MFJ3048335.1"/>
    <property type="molecule type" value="Genomic_DNA"/>
</dbReference>
<keyword evidence="12" id="KW-0460">Magnesium</keyword>
<feature type="transmembrane region" description="Helical" evidence="12">
    <location>
        <begin position="66"/>
        <end position="91"/>
    </location>
</feature>
<evidence type="ECO:0000256" key="8">
    <source>
        <dbReference type="ARBA" id="ARBA00022989"/>
    </source>
</evidence>
<keyword evidence="15" id="KW-1185">Reference proteome</keyword>
<evidence type="ECO:0000256" key="11">
    <source>
        <dbReference type="ARBA" id="ARBA00023316"/>
    </source>
</evidence>
<dbReference type="Proteomes" id="UP001617427">
    <property type="component" value="Unassembled WGS sequence"/>
</dbReference>
<sequence>MLVWLAQNFQQDFGFLRLFSFITFRAVFATLTALLIGMIAGPAVIRMLTRMKVGQAVRTDGPQTHLIKSGTPTMGGVLILIGIGVSTLLWADLSNRFVWIVLIVTLGFGAVGWVDDYRKVVYRDPQGMRSREKYFWQSLIGLVAAVYLAFSVSEVSNMKVIDLFVAWVQSGFSLDLPPKADLIVPFFKSVSYPLGVWGFIALTYFVIVGTSNAVNLTDGLDGLAIMPTVLVGAALGLFAYLTGSASYAKYLFIPHIPGAGELLIFCGAMGGAGLAFLWYNAYPAQVFMGDVGALALGGALGTIAVIVRQEIVLFIMGGIFVVETLSVMIQVAYFKYTKKRFGTGRRVLLMAPLHHHYEQKGWKETQVVVRFWIITMMLVLVGLSTLKLR</sequence>
<dbReference type="InterPro" id="IPR018480">
    <property type="entry name" value="PNAcMuramoyl-5peptid_Trfase_CS"/>
</dbReference>
<accession>A0ABW8F4Y9</accession>
<keyword evidence="4 12" id="KW-0808">Transferase</keyword>
<comment type="caution">
    <text evidence="14">The sequence shown here is derived from an EMBL/GenBank/DDBJ whole genome shotgun (WGS) entry which is preliminary data.</text>
</comment>
<organism evidence="14 15">
    <name type="scientific">Herbaspirillum chlorophenolicum</name>
    <dbReference type="NCBI Taxonomy" id="211589"/>
    <lineage>
        <taxon>Bacteria</taxon>
        <taxon>Pseudomonadati</taxon>
        <taxon>Pseudomonadota</taxon>
        <taxon>Betaproteobacteria</taxon>
        <taxon>Burkholderiales</taxon>
        <taxon>Oxalobacteraceae</taxon>
        <taxon>Herbaspirillum</taxon>
    </lineage>
</organism>
<dbReference type="CDD" id="cd06852">
    <property type="entry name" value="GT_MraY"/>
    <property type="match status" value="1"/>
</dbReference>
<comment type="catalytic activity">
    <reaction evidence="12">
        <text>UDP-N-acetyl-alpha-D-muramoyl-L-alanyl-gamma-D-glutamyl-meso-2,6-diaminopimeloyl-D-alanyl-D-alanine + di-trans,octa-cis-undecaprenyl phosphate = di-trans,octa-cis-undecaprenyl diphospho-N-acetyl-alpha-D-muramoyl-L-alanyl-D-glutamyl-meso-2,6-diaminopimeloyl-D-alanyl-D-alanine + UMP</text>
        <dbReference type="Rhea" id="RHEA:28386"/>
        <dbReference type="ChEBI" id="CHEBI:57865"/>
        <dbReference type="ChEBI" id="CHEBI:60392"/>
        <dbReference type="ChEBI" id="CHEBI:61386"/>
        <dbReference type="ChEBI" id="CHEBI:61387"/>
        <dbReference type="EC" id="2.7.8.13"/>
    </reaction>
</comment>
<reference evidence="14 15" key="1">
    <citation type="submission" date="2024-10" db="EMBL/GenBank/DDBJ databases">
        <title>The Natural Products Discovery Center: Release of the First 8490 Sequenced Strains for Exploring Actinobacteria Biosynthetic Diversity.</title>
        <authorList>
            <person name="Kalkreuter E."/>
            <person name="Kautsar S.A."/>
            <person name="Yang D."/>
            <person name="Bader C.D."/>
            <person name="Teijaro C.N."/>
            <person name="Fluegel L."/>
            <person name="Davis C.M."/>
            <person name="Simpson J.R."/>
            <person name="Lauterbach L."/>
            <person name="Steele A.D."/>
            <person name="Gui C."/>
            <person name="Meng S."/>
            <person name="Li G."/>
            <person name="Viehrig K."/>
            <person name="Ye F."/>
            <person name="Su P."/>
            <person name="Kiefer A.F."/>
            <person name="Nichols A."/>
            <person name="Cepeda A.J."/>
            <person name="Yan W."/>
            <person name="Fan B."/>
            <person name="Jiang Y."/>
            <person name="Adhikari A."/>
            <person name="Zheng C.-J."/>
            <person name="Schuster L."/>
            <person name="Cowan T.M."/>
            <person name="Smanski M.J."/>
            <person name="Chevrette M.G."/>
            <person name="De Carvalho L.P.S."/>
            <person name="Shen B."/>
        </authorList>
    </citation>
    <scope>NUCLEOTIDE SEQUENCE [LARGE SCALE GENOMIC DNA]</scope>
    <source>
        <strain evidence="14 15">NPDC087045</strain>
    </source>
</reference>
<dbReference type="EC" id="2.7.8.13" evidence="12 13"/>
<keyword evidence="11 12" id="KW-0961">Cell wall biogenesis/degradation</keyword>
<feature type="transmembrane region" description="Helical" evidence="12">
    <location>
        <begin position="194"/>
        <end position="216"/>
    </location>
</feature>
<dbReference type="NCBIfam" id="TIGR00445">
    <property type="entry name" value="mraY"/>
    <property type="match status" value="1"/>
</dbReference>
<keyword evidence="3 12" id="KW-0132">Cell division</keyword>
<evidence type="ECO:0000256" key="3">
    <source>
        <dbReference type="ARBA" id="ARBA00022618"/>
    </source>
</evidence>
<name>A0ABW8F4Y9_9BURK</name>
<gene>
    <name evidence="12 14" type="primary">mraY</name>
    <name evidence="14" type="ORF">ACIPEN_21085</name>
</gene>
<feature type="transmembrane region" description="Helical" evidence="12">
    <location>
        <begin position="97"/>
        <end position="114"/>
    </location>
</feature>
<keyword evidence="9 12" id="KW-0472">Membrane</keyword>
<dbReference type="Pfam" id="PF10555">
    <property type="entry name" value="MraY_sig1"/>
    <property type="match status" value="1"/>
</dbReference>
<dbReference type="PROSITE" id="PS01348">
    <property type="entry name" value="MRAY_2"/>
    <property type="match status" value="1"/>
</dbReference>
<feature type="transmembrane region" description="Helical" evidence="12">
    <location>
        <begin position="262"/>
        <end position="279"/>
    </location>
</feature>
<comment type="subcellular location">
    <subcellularLocation>
        <location evidence="12">Cell membrane</location>
        <topology evidence="12">Multi-pass membrane protein</topology>
    </subcellularLocation>
    <subcellularLocation>
        <location evidence="1">Membrane</location>
        <topology evidence="1">Multi-pass membrane protein</topology>
    </subcellularLocation>
</comment>
<dbReference type="Pfam" id="PF00953">
    <property type="entry name" value="Glycos_transf_4"/>
    <property type="match status" value="1"/>
</dbReference>
<dbReference type="GO" id="GO:0016740">
    <property type="term" value="F:transferase activity"/>
    <property type="evidence" value="ECO:0007669"/>
    <property type="project" value="UniProtKB-KW"/>
</dbReference>
<evidence type="ECO:0000256" key="12">
    <source>
        <dbReference type="HAMAP-Rule" id="MF_00038"/>
    </source>
</evidence>
<feature type="transmembrane region" description="Helical" evidence="12">
    <location>
        <begin position="286"/>
        <end position="307"/>
    </location>
</feature>
<keyword evidence="12" id="KW-0479">Metal-binding</keyword>
<dbReference type="RefSeq" id="WP_402703306.1">
    <property type="nucleotide sequence ID" value="NZ_JBIUZV010000017.1"/>
</dbReference>
<keyword evidence="5 12" id="KW-0812">Transmembrane</keyword>
<feature type="transmembrane region" description="Helical" evidence="12">
    <location>
        <begin position="223"/>
        <end position="242"/>
    </location>
</feature>
<evidence type="ECO:0000256" key="6">
    <source>
        <dbReference type="ARBA" id="ARBA00022960"/>
    </source>
</evidence>
<feature type="transmembrane region" description="Helical" evidence="12">
    <location>
        <begin position="313"/>
        <end position="336"/>
    </location>
</feature>
<comment type="pathway">
    <text evidence="12">Cell wall biogenesis; peptidoglycan biosynthesis.</text>
</comment>
<evidence type="ECO:0000256" key="13">
    <source>
        <dbReference type="NCBIfam" id="TIGR00445"/>
    </source>
</evidence>
<keyword evidence="6 12" id="KW-0133">Cell shape</keyword>
<keyword evidence="7 12" id="KW-0573">Peptidoglycan synthesis</keyword>
<dbReference type="InterPro" id="IPR000715">
    <property type="entry name" value="Glycosyl_transferase_4"/>
</dbReference>
<keyword evidence="10 12" id="KW-0131">Cell cycle</keyword>
<dbReference type="InterPro" id="IPR003524">
    <property type="entry name" value="PNAcMuramoyl-5peptid_Trfase"/>
</dbReference>
<feature type="transmembrane region" description="Helical" evidence="12">
    <location>
        <begin position="134"/>
        <end position="153"/>
    </location>
</feature>
<comment type="function">
    <text evidence="12">Catalyzes the initial step of the lipid cycle reactions in the biosynthesis of the cell wall peptidoglycan: transfers peptidoglycan precursor phospho-MurNAc-pentapeptide from UDP-MurNAc-pentapeptide onto the lipid carrier undecaprenyl phosphate, yielding undecaprenyl-pyrophosphoryl-MurNAc-pentapeptide, known as lipid I.</text>
</comment>
<protein>
    <recommendedName>
        <fullName evidence="12 13">Phospho-N-acetylmuramoyl-pentapeptide-transferase</fullName>
        <ecNumber evidence="12 13">2.7.8.13</ecNumber>
    </recommendedName>
    <alternativeName>
        <fullName evidence="12">UDP-MurNAc-pentapeptide phosphotransferase</fullName>
    </alternativeName>
</protein>
<keyword evidence="12" id="KW-1003">Cell membrane</keyword>
<dbReference type="PANTHER" id="PTHR22926:SF5">
    <property type="entry name" value="PHOSPHO-N-ACETYLMURAMOYL-PENTAPEPTIDE-TRANSFERASE HOMOLOG"/>
    <property type="match status" value="1"/>
</dbReference>
<evidence type="ECO:0000256" key="7">
    <source>
        <dbReference type="ARBA" id="ARBA00022984"/>
    </source>
</evidence>
<evidence type="ECO:0000256" key="5">
    <source>
        <dbReference type="ARBA" id="ARBA00022692"/>
    </source>
</evidence>
<dbReference type="HAMAP" id="MF_00038">
    <property type="entry name" value="MraY"/>
    <property type="match status" value="1"/>
</dbReference>
<feature type="transmembrane region" description="Helical" evidence="12">
    <location>
        <begin position="367"/>
        <end position="386"/>
    </location>
</feature>
<comment type="cofactor">
    <cofactor evidence="12">
        <name>Mg(2+)</name>
        <dbReference type="ChEBI" id="CHEBI:18420"/>
    </cofactor>
</comment>
<proteinExistence type="inferred from homology"/>
<evidence type="ECO:0000256" key="1">
    <source>
        <dbReference type="ARBA" id="ARBA00004141"/>
    </source>
</evidence>
<evidence type="ECO:0000313" key="14">
    <source>
        <dbReference type="EMBL" id="MFJ3048335.1"/>
    </source>
</evidence>
<keyword evidence="8 12" id="KW-1133">Transmembrane helix</keyword>
<feature type="transmembrane region" description="Helical" evidence="12">
    <location>
        <begin position="20"/>
        <end position="45"/>
    </location>
</feature>
<comment type="similarity">
    <text evidence="2 12">Belongs to the glycosyltransferase 4 family. MraY subfamily.</text>
</comment>
<evidence type="ECO:0000256" key="10">
    <source>
        <dbReference type="ARBA" id="ARBA00023306"/>
    </source>
</evidence>
<dbReference type="PROSITE" id="PS01347">
    <property type="entry name" value="MRAY_1"/>
    <property type="match status" value="1"/>
</dbReference>
<evidence type="ECO:0000256" key="2">
    <source>
        <dbReference type="ARBA" id="ARBA00005583"/>
    </source>
</evidence>
<evidence type="ECO:0000256" key="4">
    <source>
        <dbReference type="ARBA" id="ARBA00022679"/>
    </source>
</evidence>
<evidence type="ECO:0000313" key="15">
    <source>
        <dbReference type="Proteomes" id="UP001617427"/>
    </source>
</evidence>
<evidence type="ECO:0000256" key="9">
    <source>
        <dbReference type="ARBA" id="ARBA00023136"/>
    </source>
</evidence>
<dbReference type="PANTHER" id="PTHR22926">
    <property type="entry name" value="PHOSPHO-N-ACETYLMURAMOYL-PENTAPEPTIDE-TRANSFERASE"/>
    <property type="match status" value="1"/>
</dbReference>